<dbReference type="PANTHER" id="PTHR24221">
    <property type="entry name" value="ATP-BINDING CASSETTE SUB-FAMILY B"/>
    <property type="match status" value="1"/>
</dbReference>
<keyword evidence="3 6" id="KW-1133">Transmembrane helix</keyword>
<dbReference type="PROSITE" id="PS50929">
    <property type="entry name" value="ABC_TM1F"/>
    <property type="match status" value="1"/>
</dbReference>
<evidence type="ECO:0000259" key="7">
    <source>
        <dbReference type="PROSITE" id="PS50893"/>
    </source>
</evidence>
<protein>
    <recommendedName>
        <fullName evidence="11">ABC transporter ATP-binding protein</fullName>
    </recommendedName>
</protein>
<feature type="domain" description="ABC transporter" evidence="7">
    <location>
        <begin position="395"/>
        <end position="893"/>
    </location>
</feature>
<dbReference type="RefSeq" id="WP_393993403.1">
    <property type="nucleotide sequence ID" value="NZ_JBAFVH010000008.1"/>
</dbReference>
<keyword evidence="4 6" id="KW-0472">Membrane</keyword>
<keyword evidence="2 6" id="KW-0812">Transmembrane</keyword>
<evidence type="ECO:0000256" key="4">
    <source>
        <dbReference type="ARBA" id="ARBA00023136"/>
    </source>
</evidence>
<dbReference type="PROSITE" id="PS50893">
    <property type="entry name" value="ABC_TRANSPORTER_2"/>
    <property type="match status" value="1"/>
</dbReference>
<comment type="subcellular location">
    <subcellularLocation>
        <location evidence="1">Cell membrane</location>
        <topology evidence="1">Multi-pass membrane protein</topology>
    </subcellularLocation>
</comment>
<keyword evidence="10" id="KW-1185">Reference proteome</keyword>
<dbReference type="Proteomes" id="UP001604002">
    <property type="component" value="Unassembled WGS sequence"/>
</dbReference>
<evidence type="ECO:0000256" key="2">
    <source>
        <dbReference type="ARBA" id="ARBA00022692"/>
    </source>
</evidence>
<accession>A0ABW6ZY58</accession>
<dbReference type="InterPro" id="IPR027417">
    <property type="entry name" value="P-loop_NTPase"/>
</dbReference>
<dbReference type="SUPFAM" id="SSF52540">
    <property type="entry name" value="P-loop containing nucleoside triphosphate hydrolases"/>
    <property type="match status" value="2"/>
</dbReference>
<feature type="domain" description="ABC transmembrane type-1" evidence="8">
    <location>
        <begin position="85"/>
        <end position="351"/>
    </location>
</feature>
<dbReference type="InterPro" id="IPR011527">
    <property type="entry name" value="ABC1_TM_dom"/>
</dbReference>
<dbReference type="SUPFAM" id="SSF90123">
    <property type="entry name" value="ABC transporter transmembrane region"/>
    <property type="match status" value="1"/>
</dbReference>
<name>A0ABW6ZY58_9HYPH</name>
<dbReference type="InterPro" id="IPR036640">
    <property type="entry name" value="ABC1_TM_sf"/>
</dbReference>
<feature type="transmembrane region" description="Helical" evidence="6">
    <location>
        <begin position="106"/>
        <end position="125"/>
    </location>
</feature>
<feature type="transmembrane region" description="Helical" evidence="6">
    <location>
        <begin position="214"/>
        <end position="232"/>
    </location>
</feature>
<evidence type="ECO:0008006" key="11">
    <source>
        <dbReference type="Google" id="ProtNLM"/>
    </source>
</evidence>
<proteinExistence type="predicted"/>
<organism evidence="9 10">
    <name type="scientific">Xanthobacter oligotrophicus</name>
    <dbReference type="NCBI Taxonomy" id="2607286"/>
    <lineage>
        <taxon>Bacteria</taxon>
        <taxon>Pseudomonadati</taxon>
        <taxon>Pseudomonadota</taxon>
        <taxon>Alphaproteobacteria</taxon>
        <taxon>Hyphomicrobiales</taxon>
        <taxon>Xanthobacteraceae</taxon>
        <taxon>Xanthobacter</taxon>
    </lineage>
</organism>
<dbReference type="PANTHER" id="PTHR24221:SF654">
    <property type="entry name" value="ATP-BINDING CASSETTE SUB-FAMILY B MEMBER 6"/>
    <property type="match status" value="1"/>
</dbReference>
<dbReference type="EMBL" id="JBAFVH010000008">
    <property type="protein sequence ID" value="MFG1373691.1"/>
    <property type="molecule type" value="Genomic_DNA"/>
</dbReference>
<evidence type="ECO:0000259" key="8">
    <source>
        <dbReference type="PROSITE" id="PS50929"/>
    </source>
</evidence>
<feature type="region of interest" description="Disordered" evidence="5">
    <location>
        <begin position="1"/>
        <end position="23"/>
    </location>
</feature>
<evidence type="ECO:0000313" key="10">
    <source>
        <dbReference type="Proteomes" id="UP001604002"/>
    </source>
</evidence>
<sequence>MSGVPSTPPDSKTHAPARQGAASDGALPRDVLGYLWRAAPASHIKLFALVLMLLPFNYASLELPRLIVNGVTDAIGGTVPRLLELDIGLPDALGGFVLFRSKGFEVSAFGLLAGLALVLFALQLIQQHITRLIEMAKARLGERIIVGLRRQLFDVIQRLRPEAPMKSKALEVGNMMRFEVGPISPFAGMAFAQPLKSAGLIGSATLLIFTQNAVLGGFAIGILLLNYVLLGIQRADNARKLQVYQREAVALGKRVMAGIDRLPLVHGFATSPFERGAVDHRLGVVSEASLDLKRQNFTDRVLNLLMSDVPTLVFYSVGGWLALSGAINIGQLVAVVAAYGQIPEPLKELIDWDEKRLIAQVRYDFARYYLETREVWPEHSQEMPPGPEPAFDGSIKVADLGVVDPAGSLLLEGVSFEVPPGTAVALKGPDAGGKHAVARVCGRAISLYSGTVRMGGHDLAHVREAVVGRHVAYAGGDPIVITGTLRTNLLFALERRPGRALTDAIDLAALGLADEAALDRKALAALAGAGLGDLVVRLGLERRLDPDQAPALAERIVSLRAAVTDAVAQRQAQSGRVLIEPFRFAAFNRWMTLAENILFATPLNDTRGAASLLAEPGLLPLLEKAGLASDLIALGRSALRILSELAGGPEDLAGIDTKGLLRAEEMGEARALATRIDDDPSPDERALLLRIAGRYCEPRHRFGLIDEDWQERALAGRAQLAHLKDVSGIALARYQPDSYCRALTVRDNLLFGRIAADRAGAAAMVDEIVRECLALDALIGQVERLSLDVAVGEGGLPLSAAERGKLTLARCLLADPAILVIDDALVPLSPAEQSHLIGSVLAGRTGRTTLVVLDAGEPLNLFAQVIVLAHGQVERVEAGAALEPGAGLAATGA</sequence>
<feature type="transmembrane region" description="Helical" evidence="6">
    <location>
        <begin position="312"/>
        <end position="339"/>
    </location>
</feature>
<evidence type="ECO:0000313" key="9">
    <source>
        <dbReference type="EMBL" id="MFG1373691.1"/>
    </source>
</evidence>
<evidence type="ECO:0000256" key="3">
    <source>
        <dbReference type="ARBA" id="ARBA00022989"/>
    </source>
</evidence>
<feature type="transmembrane region" description="Helical" evidence="6">
    <location>
        <begin position="44"/>
        <end position="61"/>
    </location>
</feature>
<dbReference type="Gene3D" id="3.40.50.300">
    <property type="entry name" value="P-loop containing nucleotide triphosphate hydrolases"/>
    <property type="match status" value="2"/>
</dbReference>
<evidence type="ECO:0000256" key="1">
    <source>
        <dbReference type="ARBA" id="ARBA00004651"/>
    </source>
</evidence>
<comment type="caution">
    <text evidence="9">The sequence shown here is derived from an EMBL/GenBank/DDBJ whole genome shotgun (WGS) entry which is preliminary data.</text>
</comment>
<evidence type="ECO:0000256" key="5">
    <source>
        <dbReference type="SAM" id="MobiDB-lite"/>
    </source>
</evidence>
<dbReference type="InterPro" id="IPR003439">
    <property type="entry name" value="ABC_transporter-like_ATP-bd"/>
</dbReference>
<gene>
    <name evidence="9" type="ORF">V5F32_16065</name>
</gene>
<evidence type="ECO:0000256" key="6">
    <source>
        <dbReference type="SAM" id="Phobius"/>
    </source>
</evidence>
<dbReference type="Gene3D" id="1.20.1560.10">
    <property type="entry name" value="ABC transporter type 1, transmembrane domain"/>
    <property type="match status" value="1"/>
</dbReference>
<dbReference type="InterPro" id="IPR039421">
    <property type="entry name" value="Type_1_exporter"/>
</dbReference>
<reference evidence="9 10" key="1">
    <citation type="submission" date="2024-02" db="EMBL/GenBank/DDBJ databases">
        <title>Expansion and revision of Xanthobacter and proposal of Roseixanthobacter gen. nov.</title>
        <authorList>
            <person name="Soltysiak M.P.M."/>
            <person name="Jalihal A."/>
            <person name="Ory A."/>
            <person name="Chrisophersen C."/>
            <person name="Lee A.D."/>
            <person name="Boulton J."/>
            <person name="Springer M."/>
        </authorList>
    </citation>
    <scope>NUCLEOTIDE SEQUENCE [LARGE SCALE GENOMIC DNA]</scope>
    <source>
        <strain evidence="9 10">23A</strain>
    </source>
</reference>